<evidence type="ECO:0000256" key="3">
    <source>
        <dbReference type="ARBA" id="ARBA00022691"/>
    </source>
</evidence>
<dbReference type="PANTHER" id="PTHR22960:SF0">
    <property type="entry name" value="MOLYBDENUM COFACTOR BIOSYNTHESIS PROTEIN 1"/>
    <property type="match status" value="1"/>
</dbReference>
<evidence type="ECO:0000256" key="1">
    <source>
        <dbReference type="ARBA" id="ARBA00001966"/>
    </source>
</evidence>
<evidence type="ECO:0000259" key="8">
    <source>
        <dbReference type="PROSITE" id="PS51918"/>
    </source>
</evidence>
<keyword evidence="5" id="KW-0408">Iron</keyword>
<comment type="cofactor">
    <cofactor evidence="1">
        <name>[4Fe-4S] cluster</name>
        <dbReference type="ChEBI" id="CHEBI:49883"/>
    </cofactor>
</comment>
<protein>
    <submittedName>
        <fullName evidence="9">Radical SAM protein</fullName>
    </submittedName>
</protein>
<accession>A0A7Y2H133</accession>
<dbReference type="GO" id="GO:0051539">
    <property type="term" value="F:4 iron, 4 sulfur cluster binding"/>
    <property type="evidence" value="ECO:0007669"/>
    <property type="project" value="UniProtKB-KW"/>
</dbReference>
<keyword evidence="4" id="KW-0479">Metal-binding</keyword>
<dbReference type="CDD" id="cd01335">
    <property type="entry name" value="Radical_SAM"/>
    <property type="match status" value="1"/>
</dbReference>
<dbReference type="Proteomes" id="UP000547674">
    <property type="component" value="Unassembled WGS sequence"/>
</dbReference>
<keyword evidence="3" id="KW-0949">S-adenosyl-L-methionine</keyword>
<name>A0A7Y2H133_UNCEI</name>
<dbReference type="Pfam" id="PF04055">
    <property type="entry name" value="Radical_SAM"/>
    <property type="match status" value="1"/>
</dbReference>
<dbReference type="InterPro" id="IPR007197">
    <property type="entry name" value="rSAM"/>
</dbReference>
<keyword evidence="7" id="KW-0501">Molybdenum cofactor biosynthesis</keyword>
<dbReference type="GO" id="GO:0046872">
    <property type="term" value="F:metal ion binding"/>
    <property type="evidence" value="ECO:0007669"/>
    <property type="project" value="UniProtKB-KW"/>
</dbReference>
<comment type="caution">
    <text evidence="9">The sequence shown here is derived from an EMBL/GenBank/DDBJ whole genome shotgun (WGS) entry which is preliminary data.</text>
</comment>
<dbReference type="PANTHER" id="PTHR22960">
    <property type="entry name" value="MOLYBDOPTERIN COFACTOR SYNTHESIS PROTEIN A"/>
    <property type="match status" value="1"/>
</dbReference>
<keyword evidence="2" id="KW-0004">4Fe-4S</keyword>
<dbReference type="SFLD" id="SFLDG01067">
    <property type="entry name" value="SPASM/twitch_domain_containing"/>
    <property type="match status" value="1"/>
</dbReference>
<evidence type="ECO:0000256" key="6">
    <source>
        <dbReference type="ARBA" id="ARBA00023014"/>
    </source>
</evidence>
<proteinExistence type="predicted"/>
<reference evidence="9 10" key="1">
    <citation type="submission" date="2020-03" db="EMBL/GenBank/DDBJ databases">
        <title>Metabolic flexibility allows generalist bacteria to become dominant in a frequently disturbed ecosystem.</title>
        <authorList>
            <person name="Chen Y.-J."/>
            <person name="Leung P.M."/>
            <person name="Bay S.K."/>
            <person name="Hugenholtz P."/>
            <person name="Kessler A.J."/>
            <person name="Shelley G."/>
            <person name="Waite D.W."/>
            <person name="Cook P.L."/>
            <person name="Greening C."/>
        </authorList>
    </citation>
    <scope>NUCLEOTIDE SEQUENCE [LARGE SCALE GENOMIC DNA]</scope>
    <source>
        <strain evidence="9">SS_bin_28</strain>
    </source>
</reference>
<dbReference type="GO" id="GO:0061798">
    <property type="term" value="F:GTP 3',8'-cyclase activity"/>
    <property type="evidence" value="ECO:0007669"/>
    <property type="project" value="TreeGrafter"/>
</dbReference>
<sequence length="163" mass="18145">MNPKDQLQRPLRDLRISVTDRCNFRCRYCMPREVFDANHNFLPRKDLLTYEEISRFARLAVSLGVEKIRLTGGEPLLRRDLPDLIRQLVAIEGLQDVCATTNGVLLTKLASELKDAGLARVTVSLDSLDDAVFRKMNDAEVGVDQVLKGLKAAQAAGLGPVKI</sequence>
<dbReference type="SFLD" id="SFLDS00029">
    <property type="entry name" value="Radical_SAM"/>
    <property type="match status" value="1"/>
</dbReference>
<dbReference type="EMBL" id="JABDJR010000015">
    <property type="protein sequence ID" value="NNF05227.1"/>
    <property type="molecule type" value="Genomic_DNA"/>
</dbReference>
<evidence type="ECO:0000313" key="9">
    <source>
        <dbReference type="EMBL" id="NNF05227.1"/>
    </source>
</evidence>
<feature type="domain" description="Radical SAM core" evidence="8">
    <location>
        <begin position="6"/>
        <end position="163"/>
    </location>
</feature>
<dbReference type="SUPFAM" id="SSF102114">
    <property type="entry name" value="Radical SAM enzymes"/>
    <property type="match status" value="1"/>
</dbReference>
<evidence type="ECO:0000256" key="4">
    <source>
        <dbReference type="ARBA" id="ARBA00022723"/>
    </source>
</evidence>
<dbReference type="SFLD" id="SFLDG01386">
    <property type="entry name" value="main_SPASM_domain-containing"/>
    <property type="match status" value="1"/>
</dbReference>
<keyword evidence="6" id="KW-0411">Iron-sulfur</keyword>
<evidence type="ECO:0000313" key="10">
    <source>
        <dbReference type="Proteomes" id="UP000547674"/>
    </source>
</evidence>
<evidence type="ECO:0000256" key="5">
    <source>
        <dbReference type="ARBA" id="ARBA00023004"/>
    </source>
</evidence>
<dbReference type="InterPro" id="IPR050105">
    <property type="entry name" value="MoCo_biosynth_MoaA/MoaC"/>
</dbReference>
<dbReference type="PROSITE" id="PS51918">
    <property type="entry name" value="RADICAL_SAM"/>
    <property type="match status" value="1"/>
</dbReference>
<dbReference type="PROSITE" id="PS01305">
    <property type="entry name" value="MOAA_NIFB_PQQE"/>
    <property type="match status" value="1"/>
</dbReference>
<dbReference type="GO" id="GO:0061799">
    <property type="term" value="F:cyclic pyranopterin monophosphate synthase activity"/>
    <property type="evidence" value="ECO:0007669"/>
    <property type="project" value="TreeGrafter"/>
</dbReference>
<dbReference type="Gene3D" id="3.20.20.70">
    <property type="entry name" value="Aldolase class I"/>
    <property type="match status" value="1"/>
</dbReference>
<dbReference type="InterPro" id="IPR058240">
    <property type="entry name" value="rSAM_sf"/>
</dbReference>
<dbReference type="GO" id="GO:0006777">
    <property type="term" value="P:Mo-molybdopterin cofactor biosynthetic process"/>
    <property type="evidence" value="ECO:0007669"/>
    <property type="project" value="UniProtKB-KW"/>
</dbReference>
<organism evidence="9 10">
    <name type="scientific">Eiseniibacteriota bacterium</name>
    <dbReference type="NCBI Taxonomy" id="2212470"/>
    <lineage>
        <taxon>Bacteria</taxon>
        <taxon>Candidatus Eiseniibacteriota</taxon>
    </lineage>
</organism>
<dbReference type="AlphaFoldDB" id="A0A7Y2H133"/>
<dbReference type="InterPro" id="IPR013785">
    <property type="entry name" value="Aldolase_TIM"/>
</dbReference>
<evidence type="ECO:0000256" key="2">
    <source>
        <dbReference type="ARBA" id="ARBA00022485"/>
    </source>
</evidence>
<feature type="non-terminal residue" evidence="9">
    <location>
        <position position="163"/>
    </location>
</feature>
<gene>
    <name evidence="9" type="ORF">HKN21_00570</name>
</gene>
<evidence type="ECO:0000256" key="7">
    <source>
        <dbReference type="ARBA" id="ARBA00023150"/>
    </source>
</evidence>
<dbReference type="InterPro" id="IPR000385">
    <property type="entry name" value="MoaA_NifB_PqqE_Fe-S-bd_CS"/>
</dbReference>